<dbReference type="RefSeq" id="WP_234990654.1">
    <property type="nucleotide sequence ID" value="NZ_FUYC01000004.1"/>
</dbReference>
<feature type="compositionally biased region" description="Polar residues" evidence="2">
    <location>
        <begin position="321"/>
        <end position="333"/>
    </location>
</feature>
<dbReference type="Gene3D" id="2.40.50.140">
    <property type="entry name" value="Nucleic acid-binding proteins"/>
    <property type="match status" value="1"/>
</dbReference>
<dbReference type="Pfam" id="PF01966">
    <property type="entry name" value="HD"/>
    <property type="match status" value="1"/>
</dbReference>
<dbReference type="GO" id="GO:0003676">
    <property type="term" value="F:nucleic acid binding"/>
    <property type="evidence" value="ECO:0007669"/>
    <property type="project" value="InterPro"/>
</dbReference>
<dbReference type="GO" id="GO:0031125">
    <property type="term" value="P:rRNA 3'-end processing"/>
    <property type="evidence" value="ECO:0007669"/>
    <property type="project" value="TreeGrafter"/>
</dbReference>
<proteinExistence type="predicted"/>
<evidence type="ECO:0000259" key="3">
    <source>
        <dbReference type="PROSITE" id="PS51831"/>
    </source>
</evidence>
<gene>
    <name evidence="4" type="ORF">SAMN02745704_01382</name>
</gene>
<accession>A0A1T4WVH9</accession>
<organism evidence="4 5">
    <name type="scientific">Paucidesulfovibrio gracilis DSM 16080</name>
    <dbReference type="NCBI Taxonomy" id="1121449"/>
    <lineage>
        <taxon>Bacteria</taxon>
        <taxon>Pseudomonadati</taxon>
        <taxon>Thermodesulfobacteriota</taxon>
        <taxon>Desulfovibrionia</taxon>
        <taxon>Desulfovibrionales</taxon>
        <taxon>Desulfovibrionaceae</taxon>
        <taxon>Paucidesulfovibrio</taxon>
    </lineage>
</organism>
<dbReference type="Gene3D" id="1.10.3210.10">
    <property type="entry name" value="Hypothetical protein af1432"/>
    <property type="match status" value="1"/>
</dbReference>
<dbReference type="SMART" id="SM00471">
    <property type="entry name" value="HDc"/>
    <property type="match status" value="1"/>
</dbReference>
<dbReference type="AlphaFoldDB" id="A0A1T4WVH9"/>
<evidence type="ECO:0000256" key="1">
    <source>
        <dbReference type="ARBA" id="ARBA00022801"/>
    </source>
</evidence>
<name>A0A1T4WVH9_9BACT</name>
<dbReference type="Proteomes" id="UP000190027">
    <property type="component" value="Unassembled WGS sequence"/>
</dbReference>
<dbReference type="SUPFAM" id="SSF109604">
    <property type="entry name" value="HD-domain/PDEase-like"/>
    <property type="match status" value="1"/>
</dbReference>
<feature type="domain" description="HD" evidence="3">
    <location>
        <begin position="163"/>
        <end position="283"/>
    </location>
</feature>
<dbReference type="PROSITE" id="PS51831">
    <property type="entry name" value="HD"/>
    <property type="match status" value="1"/>
</dbReference>
<dbReference type="STRING" id="1121449.SAMN02745704_01382"/>
<dbReference type="InterPro" id="IPR006675">
    <property type="entry name" value="HDIG_dom"/>
</dbReference>
<reference evidence="4 5" key="1">
    <citation type="submission" date="2017-02" db="EMBL/GenBank/DDBJ databases">
        <authorList>
            <person name="Peterson S.W."/>
        </authorList>
    </citation>
    <scope>NUCLEOTIDE SEQUENCE [LARGE SCALE GENOMIC DNA]</scope>
    <source>
        <strain evidence="4 5">DSM 16080</strain>
    </source>
</reference>
<evidence type="ECO:0000256" key="2">
    <source>
        <dbReference type="SAM" id="MobiDB-lite"/>
    </source>
</evidence>
<dbReference type="NCBIfam" id="TIGR00277">
    <property type="entry name" value="HDIG"/>
    <property type="match status" value="1"/>
</dbReference>
<keyword evidence="1" id="KW-0378">Hydrolase</keyword>
<evidence type="ECO:0000313" key="4">
    <source>
        <dbReference type="EMBL" id="SKA80641.1"/>
    </source>
</evidence>
<sequence length="341" mass="38195">MEKNIYVKDLQPGHAVRDIFLLAEAQRAQARNGPYWKLKLQDVTGRIDAVIWSPLSEQFQQLEPGSLAEVSGQVGSFKERLQLRVDQLMTLNGDAPDLGEFLPRSATPPEDLFEALDDLVLEHITHRPLKKLVRRVFKDKNIQPRLMQGMGAKVVHHAYVGGLLEHTLGVARACMAACDLYPHLDRQILLAGALFHDIGKAWELSGGPDNQYTDEGQLLGHIELGLEVLRPFFAKARDLEPEIILHLKHLVLSHHGEHEFGAPIRPKSAEAFVLHLADMMDSKLNIISGAIEQIGDGEGLAWTPYLRFLERPVFRAVPTPDKNNQNKNETPENQCLLPLKG</sequence>
<dbReference type="PANTHER" id="PTHR37294">
    <property type="entry name" value="3'-5' EXORIBONUCLEASE YHAM"/>
    <property type="match status" value="1"/>
</dbReference>
<dbReference type="InterPro" id="IPR004365">
    <property type="entry name" value="NA-bd_OB_tRNA"/>
</dbReference>
<dbReference type="InterPro" id="IPR003607">
    <property type="entry name" value="HD/PDEase_dom"/>
</dbReference>
<feature type="region of interest" description="Disordered" evidence="2">
    <location>
        <begin position="317"/>
        <end position="341"/>
    </location>
</feature>
<dbReference type="CDD" id="cd04492">
    <property type="entry name" value="YhaM_OBF_like"/>
    <property type="match status" value="1"/>
</dbReference>
<dbReference type="InterPro" id="IPR006674">
    <property type="entry name" value="HD_domain"/>
</dbReference>
<dbReference type="Pfam" id="PF01336">
    <property type="entry name" value="tRNA_anti-codon"/>
    <property type="match status" value="1"/>
</dbReference>
<dbReference type="GO" id="GO:0016787">
    <property type="term" value="F:hydrolase activity"/>
    <property type="evidence" value="ECO:0007669"/>
    <property type="project" value="UniProtKB-KW"/>
</dbReference>
<dbReference type="InterPro" id="IPR050798">
    <property type="entry name" value="YhaM_exoribonuc/phosphodiest"/>
</dbReference>
<dbReference type="PANTHER" id="PTHR37294:SF1">
    <property type="entry name" value="3'-5' EXORIBONUCLEASE YHAM"/>
    <property type="match status" value="1"/>
</dbReference>
<dbReference type="InterPro" id="IPR012340">
    <property type="entry name" value="NA-bd_OB-fold"/>
</dbReference>
<protein>
    <submittedName>
        <fullName evidence="4">3'-5' exoribonuclease</fullName>
    </submittedName>
</protein>
<dbReference type="EMBL" id="FUYC01000004">
    <property type="protein sequence ID" value="SKA80641.1"/>
    <property type="molecule type" value="Genomic_DNA"/>
</dbReference>
<evidence type="ECO:0000313" key="5">
    <source>
        <dbReference type="Proteomes" id="UP000190027"/>
    </source>
</evidence>
<keyword evidence="5" id="KW-1185">Reference proteome</keyword>
<dbReference type="CDD" id="cd00077">
    <property type="entry name" value="HDc"/>
    <property type="match status" value="1"/>
</dbReference>
<dbReference type="SUPFAM" id="SSF50249">
    <property type="entry name" value="Nucleic acid-binding proteins"/>
    <property type="match status" value="1"/>
</dbReference>